<evidence type="ECO:0000259" key="1">
    <source>
        <dbReference type="PROSITE" id="PS50943"/>
    </source>
</evidence>
<proteinExistence type="predicted"/>
<dbReference type="RefSeq" id="WP_285049400.1">
    <property type="nucleotide sequence ID" value="NZ_JAMGTK010000029.1"/>
</dbReference>
<organism evidence="2 3">
    <name type="scientific">Fusobacterium necrophorum</name>
    <dbReference type="NCBI Taxonomy" id="859"/>
    <lineage>
        <taxon>Bacteria</taxon>
        <taxon>Fusobacteriati</taxon>
        <taxon>Fusobacteriota</taxon>
        <taxon>Fusobacteriia</taxon>
        <taxon>Fusobacteriales</taxon>
        <taxon>Fusobacteriaceae</taxon>
        <taxon>Fusobacterium</taxon>
    </lineage>
</organism>
<dbReference type="InterPro" id="IPR008003">
    <property type="entry name" value="DUF739"/>
</dbReference>
<protein>
    <submittedName>
        <fullName evidence="2">DUF739 family protein</fullName>
    </submittedName>
</protein>
<dbReference type="PROSITE" id="PS50943">
    <property type="entry name" value="HTH_CROC1"/>
    <property type="match status" value="1"/>
</dbReference>
<dbReference type="AlphaFoldDB" id="A0AAW6WFH0"/>
<dbReference type="Proteomes" id="UP001173223">
    <property type="component" value="Unassembled WGS sequence"/>
</dbReference>
<dbReference type="InterPro" id="IPR001387">
    <property type="entry name" value="Cro/C1-type_HTH"/>
</dbReference>
<dbReference type="InterPro" id="IPR010982">
    <property type="entry name" value="Lambda_DNA-bd_dom_sf"/>
</dbReference>
<reference evidence="2" key="1">
    <citation type="journal article" date="2022" name="Gene">
        <title>A genome-led study on the pathogenesis of Fusobacterium necrophorum infections.</title>
        <authorList>
            <person name="Thapa G."/>
            <person name="Jayal A."/>
            <person name="Sikazwe E."/>
            <person name="Perry T."/>
            <person name="Mohammed Al Balushi A."/>
            <person name="Livingstone P."/>
        </authorList>
    </citation>
    <scope>NUCLEOTIDE SEQUENCE</scope>
    <source>
        <strain evidence="2">BRON_8</strain>
    </source>
</reference>
<feature type="domain" description="HTH cro/C1-type" evidence="1">
    <location>
        <begin position="21"/>
        <end position="62"/>
    </location>
</feature>
<evidence type="ECO:0000313" key="3">
    <source>
        <dbReference type="Proteomes" id="UP001173223"/>
    </source>
</evidence>
<reference evidence="2" key="2">
    <citation type="submission" date="2022-04" db="EMBL/GenBank/DDBJ databases">
        <authorList>
            <person name="Livingstone P.G."/>
        </authorList>
    </citation>
    <scope>NUCLEOTIDE SEQUENCE</scope>
    <source>
        <strain evidence="2">BRON_8</strain>
    </source>
</reference>
<dbReference type="EMBL" id="JAMGTK010000029">
    <property type="protein sequence ID" value="MDK4512905.1"/>
    <property type="molecule type" value="Genomic_DNA"/>
</dbReference>
<dbReference type="GO" id="GO:0003677">
    <property type="term" value="F:DNA binding"/>
    <property type="evidence" value="ECO:0007669"/>
    <property type="project" value="InterPro"/>
</dbReference>
<accession>A0AAW6WFH0</accession>
<keyword evidence="3" id="KW-1185">Reference proteome</keyword>
<comment type="caution">
    <text evidence="2">The sequence shown here is derived from an EMBL/GenBank/DDBJ whole genome shotgun (WGS) entry which is preliminary data.</text>
</comment>
<dbReference type="CDD" id="cd00093">
    <property type="entry name" value="HTH_XRE"/>
    <property type="match status" value="1"/>
</dbReference>
<evidence type="ECO:0000313" key="2">
    <source>
        <dbReference type="EMBL" id="MDK4512905.1"/>
    </source>
</evidence>
<name>A0AAW6WFH0_9FUSO</name>
<dbReference type="Pfam" id="PF05339">
    <property type="entry name" value="DUF739"/>
    <property type="match status" value="1"/>
</dbReference>
<sequence>MAYNHNKLRGKIKEVIGSEVEFAKLLGISQTTLSAKLNNKVDFTRTEILRITEKLKLSQEEFYDVFFLKN</sequence>
<gene>
    <name evidence="2" type="ORF">MWG07_11660</name>
</gene>
<dbReference type="SUPFAM" id="SSF47413">
    <property type="entry name" value="lambda repressor-like DNA-binding domains"/>
    <property type="match status" value="1"/>
</dbReference>